<gene>
    <name evidence="2" type="ORF">F5878DRAFT_647717</name>
</gene>
<dbReference type="EMBL" id="MU807553">
    <property type="protein sequence ID" value="KAJ3831349.1"/>
    <property type="molecule type" value="Genomic_DNA"/>
</dbReference>
<keyword evidence="1" id="KW-1133">Transmembrane helix</keyword>
<proteinExistence type="predicted"/>
<keyword evidence="1" id="KW-0472">Membrane</keyword>
<organism evidence="2 3">
    <name type="scientific">Lentinula raphanica</name>
    <dbReference type="NCBI Taxonomy" id="153919"/>
    <lineage>
        <taxon>Eukaryota</taxon>
        <taxon>Fungi</taxon>
        <taxon>Dikarya</taxon>
        <taxon>Basidiomycota</taxon>
        <taxon>Agaricomycotina</taxon>
        <taxon>Agaricomycetes</taxon>
        <taxon>Agaricomycetidae</taxon>
        <taxon>Agaricales</taxon>
        <taxon>Marasmiineae</taxon>
        <taxon>Omphalotaceae</taxon>
        <taxon>Lentinula</taxon>
    </lineage>
</organism>
<evidence type="ECO:0000313" key="2">
    <source>
        <dbReference type="EMBL" id="KAJ3831349.1"/>
    </source>
</evidence>
<reference evidence="2" key="1">
    <citation type="submission" date="2022-08" db="EMBL/GenBank/DDBJ databases">
        <authorList>
            <consortium name="DOE Joint Genome Institute"/>
            <person name="Min B."/>
            <person name="Riley R."/>
            <person name="Sierra-Patev S."/>
            <person name="Naranjo-Ortiz M."/>
            <person name="Looney B."/>
            <person name="Konkel Z."/>
            <person name="Slot J.C."/>
            <person name="Sakamoto Y."/>
            <person name="Steenwyk J.L."/>
            <person name="Rokas A."/>
            <person name="Carro J."/>
            <person name="Camarero S."/>
            <person name="Ferreira P."/>
            <person name="Molpeceres G."/>
            <person name="Ruiz-Duenas F.J."/>
            <person name="Serrano A."/>
            <person name="Henrissat B."/>
            <person name="Drula E."/>
            <person name="Hughes K.W."/>
            <person name="Mata J.L."/>
            <person name="Ishikawa N.K."/>
            <person name="Vargas-Isla R."/>
            <person name="Ushijima S."/>
            <person name="Smith C.A."/>
            <person name="Ahrendt S."/>
            <person name="Andreopoulos W."/>
            <person name="He G."/>
            <person name="Labutti K."/>
            <person name="Lipzen A."/>
            <person name="Ng V."/>
            <person name="Sandor L."/>
            <person name="Barry K."/>
            <person name="Martinez A.T."/>
            <person name="Xiao Y."/>
            <person name="Gibbons J.G."/>
            <person name="Terashima K."/>
            <person name="Hibbett D.S."/>
            <person name="Grigoriev I.V."/>
        </authorList>
    </citation>
    <scope>NUCLEOTIDE SEQUENCE</scope>
    <source>
        <strain evidence="2">TFB9207</strain>
    </source>
</reference>
<feature type="transmembrane region" description="Helical" evidence="1">
    <location>
        <begin position="94"/>
        <end position="126"/>
    </location>
</feature>
<sequence length="211" mass="24247">MNGLESPAHTFSDIDWKTHANRCTVNVHGSIRSLMLNLSTAGSMSLALFMIQIYRVSLVHAQDTCKNVFSCAHASGVDLVFFNFAKSLDDLDQIYGAIFIGFLLLCMYGACMVAIMVAAKILFFLWKKLSRYVSTLLAPWAKVEELKRREEQIRLREMELAQFRVLQIDVDIQVHERLAQFFERSADIVRNRVHELQTERELFADTTSYNE</sequence>
<dbReference type="AlphaFoldDB" id="A0AA38NVF7"/>
<name>A0AA38NVF7_9AGAR</name>
<feature type="transmembrane region" description="Helical" evidence="1">
    <location>
        <begin position="34"/>
        <end position="54"/>
    </location>
</feature>
<keyword evidence="3" id="KW-1185">Reference proteome</keyword>
<comment type="caution">
    <text evidence="2">The sequence shown here is derived from an EMBL/GenBank/DDBJ whole genome shotgun (WGS) entry which is preliminary data.</text>
</comment>
<keyword evidence="1" id="KW-0812">Transmembrane</keyword>
<dbReference type="Proteomes" id="UP001163846">
    <property type="component" value="Unassembled WGS sequence"/>
</dbReference>
<evidence type="ECO:0000256" key="1">
    <source>
        <dbReference type="SAM" id="Phobius"/>
    </source>
</evidence>
<accession>A0AA38NVF7</accession>
<protein>
    <submittedName>
        <fullName evidence="2">Uncharacterized protein</fullName>
    </submittedName>
</protein>
<evidence type="ECO:0000313" key="3">
    <source>
        <dbReference type="Proteomes" id="UP001163846"/>
    </source>
</evidence>